<dbReference type="GO" id="GO:0005737">
    <property type="term" value="C:cytoplasm"/>
    <property type="evidence" value="ECO:0007669"/>
    <property type="project" value="TreeGrafter"/>
</dbReference>
<evidence type="ECO:0000313" key="6">
    <source>
        <dbReference type="Proteomes" id="UP000729701"/>
    </source>
</evidence>
<dbReference type="GO" id="GO:0044550">
    <property type="term" value="P:secondary metabolite biosynthetic process"/>
    <property type="evidence" value="ECO:0007669"/>
    <property type="project" value="TreeGrafter"/>
</dbReference>
<keyword evidence="2" id="KW-0596">Phosphopantetheine</keyword>
<dbReference type="Gene3D" id="1.10.1200.10">
    <property type="entry name" value="ACP-like"/>
    <property type="match status" value="1"/>
</dbReference>
<dbReference type="PROSITE" id="PS00455">
    <property type="entry name" value="AMP_BINDING"/>
    <property type="match status" value="1"/>
</dbReference>
<organism evidence="5 6">
    <name type="scientific">Cyanomargarita calcarea GSE-NOS-MK-12-04C</name>
    <dbReference type="NCBI Taxonomy" id="2839659"/>
    <lineage>
        <taxon>Bacteria</taxon>
        <taxon>Bacillati</taxon>
        <taxon>Cyanobacteriota</taxon>
        <taxon>Cyanophyceae</taxon>
        <taxon>Nostocales</taxon>
        <taxon>Cyanomargaritaceae</taxon>
        <taxon>Cyanomargarita</taxon>
    </lineage>
</organism>
<evidence type="ECO:0000313" key="5">
    <source>
        <dbReference type="EMBL" id="MBW4671550.1"/>
    </source>
</evidence>
<dbReference type="Pfam" id="PF00501">
    <property type="entry name" value="AMP-binding"/>
    <property type="match status" value="1"/>
</dbReference>
<dbReference type="EMBL" id="JAHHGZ010000048">
    <property type="protein sequence ID" value="MBW4671550.1"/>
    <property type="molecule type" value="Genomic_DNA"/>
</dbReference>
<dbReference type="InterPro" id="IPR020802">
    <property type="entry name" value="TesA-like"/>
</dbReference>
<gene>
    <name evidence="5" type="ORF">KME60_30020</name>
</gene>
<dbReference type="SMART" id="SM00824">
    <property type="entry name" value="PKS_TE"/>
    <property type="match status" value="1"/>
</dbReference>
<feature type="domain" description="Carrier" evidence="4">
    <location>
        <begin position="977"/>
        <end position="1052"/>
    </location>
</feature>
<dbReference type="InterPro" id="IPR045851">
    <property type="entry name" value="AMP-bd_C_sf"/>
</dbReference>
<reference evidence="5" key="1">
    <citation type="submission" date="2021-05" db="EMBL/GenBank/DDBJ databases">
        <authorList>
            <person name="Pietrasiak N."/>
            <person name="Ward R."/>
            <person name="Stajich J.E."/>
            <person name="Kurbessoian T."/>
        </authorList>
    </citation>
    <scope>NUCLEOTIDE SEQUENCE</scope>
    <source>
        <strain evidence="5">GSE-NOS-MK-12-04C</strain>
    </source>
</reference>
<dbReference type="Pfam" id="PF13193">
    <property type="entry name" value="AMP-binding_C"/>
    <property type="match status" value="1"/>
</dbReference>
<dbReference type="GO" id="GO:0031177">
    <property type="term" value="F:phosphopantetheine binding"/>
    <property type="evidence" value="ECO:0007669"/>
    <property type="project" value="InterPro"/>
</dbReference>
<comment type="caution">
    <text evidence="5">The sequence shown here is derived from an EMBL/GenBank/DDBJ whole genome shotgun (WGS) entry which is preliminary data.</text>
</comment>
<reference evidence="5" key="2">
    <citation type="journal article" date="2022" name="Microbiol. Resour. Announc.">
        <title>Metagenome Sequencing to Explore Phylogenomics of Terrestrial Cyanobacteria.</title>
        <authorList>
            <person name="Ward R.D."/>
            <person name="Stajich J.E."/>
            <person name="Johansen J.R."/>
            <person name="Huntemann M."/>
            <person name="Clum A."/>
            <person name="Foster B."/>
            <person name="Foster B."/>
            <person name="Roux S."/>
            <person name="Palaniappan K."/>
            <person name="Varghese N."/>
            <person name="Mukherjee S."/>
            <person name="Reddy T.B.K."/>
            <person name="Daum C."/>
            <person name="Copeland A."/>
            <person name="Chen I.A."/>
            <person name="Ivanova N.N."/>
            <person name="Kyrpides N.C."/>
            <person name="Shapiro N."/>
            <person name="Eloe-Fadrosh E.A."/>
            <person name="Pietrasiak N."/>
        </authorList>
    </citation>
    <scope>NUCLEOTIDE SEQUENCE</scope>
    <source>
        <strain evidence="5">GSE-NOS-MK-12-04C</strain>
    </source>
</reference>
<dbReference type="Gene3D" id="3.30.559.30">
    <property type="entry name" value="Nonribosomal peptide synthetase, condensation domain"/>
    <property type="match status" value="1"/>
</dbReference>
<dbReference type="InterPro" id="IPR023213">
    <property type="entry name" value="CAT-like_dom_sf"/>
</dbReference>
<dbReference type="InterPro" id="IPR025110">
    <property type="entry name" value="AMP-bd_C"/>
</dbReference>
<name>A0A951UZN1_9CYAN</name>
<dbReference type="Pfam" id="PF00975">
    <property type="entry name" value="Thioesterase"/>
    <property type="match status" value="1"/>
</dbReference>
<evidence type="ECO:0000256" key="3">
    <source>
        <dbReference type="ARBA" id="ARBA00022553"/>
    </source>
</evidence>
<dbReference type="InterPro" id="IPR009081">
    <property type="entry name" value="PP-bd_ACP"/>
</dbReference>
<proteinExistence type="predicted"/>
<dbReference type="InterPro" id="IPR029058">
    <property type="entry name" value="AB_hydrolase_fold"/>
</dbReference>
<dbReference type="SMART" id="SM00823">
    <property type="entry name" value="PKS_PP"/>
    <property type="match status" value="1"/>
</dbReference>
<dbReference type="GO" id="GO:0003824">
    <property type="term" value="F:catalytic activity"/>
    <property type="evidence" value="ECO:0007669"/>
    <property type="project" value="InterPro"/>
</dbReference>
<accession>A0A951UZN1</accession>
<dbReference type="GO" id="GO:0008610">
    <property type="term" value="P:lipid biosynthetic process"/>
    <property type="evidence" value="ECO:0007669"/>
    <property type="project" value="UniProtKB-ARBA"/>
</dbReference>
<dbReference type="SUPFAM" id="SSF53474">
    <property type="entry name" value="alpha/beta-Hydrolases"/>
    <property type="match status" value="1"/>
</dbReference>
<dbReference type="Pfam" id="PF00668">
    <property type="entry name" value="Condensation"/>
    <property type="match status" value="1"/>
</dbReference>
<dbReference type="Gene3D" id="2.30.38.10">
    <property type="entry name" value="Luciferase, Domain 3"/>
    <property type="match status" value="1"/>
</dbReference>
<dbReference type="Gene3D" id="3.40.50.1820">
    <property type="entry name" value="alpha/beta hydrolase"/>
    <property type="match status" value="1"/>
</dbReference>
<protein>
    <submittedName>
        <fullName evidence="5">Amino acid adenylation domain-containing protein</fullName>
    </submittedName>
</protein>
<dbReference type="CDD" id="cd05930">
    <property type="entry name" value="A_NRPS"/>
    <property type="match status" value="1"/>
</dbReference>
<evidence type="ECO:0000256" key="1">
    <source>
        <dbReference type="ARBA" id="ARBA00001957"/>
    </source>
</evidence>
<dbReference type="Gene3D" id="1.10.287.490">
    <property type="entry name" value="Helix hairpin bin"/>
    <property type="match status" value="1"/>
</dbReference>
<dbReference type="PANTHER" id="PTHR45527:SF1">
    <property type="entry name" value="FATTY ACID SYNTHASE"/>
    <property type="match status" value="1"/>
</dbReference>
<evidence type="ECO:0000256" key="2">
    <source>
        <dbReference type="ARBA" id="ARBA00022450"/>
    </source>
</evidence>
<dbReference type="InterPro" id="IPR020806">
    <property type="entry name" value="PKS_PP-bd"/>
</dbReference>
<dbReference type="CDD" id="cd19543">
    <property type="entry name" value="DCL_NRPS"/>
    <property type="match status" value="1"/>
</dbReference>
<dbReference type="InterPro" id="IPR020845">
    <property type="entry name" value="AMP-binding_CS"/>
</dbReference>
<comment type="cofactor">
    <cofactor evidence="1">
        <name>pantetheine 4'-phosphate</name>
        <dbReference type="ChEBI" id="CHEBI:47942"/>
    </cofactor>
</comment>
<dbReference type="Gene3D" id="3.30.559.10">
    <property type="entry name" value="Chloramphenicol acetyltransferase-like domain"/>
    <property type="match status" value="1"/>
</dbReference>
<dbReference type="SUPFAM" id="SSF56801">
    <property type="entry name" value="Acetyl-CoA synthetase-like"/>
    <property type="match status" value="1"/>
</dbReference>
<dbReference type="GO" id="GO:0043041">
    <property type="term" value="P:amino acid activation for nonribosomal peptide biosynthetic process"/>
    <property type="evidence" value="ECO:0007669"/>
    <property type="project" value="TreeGrafter"/>
</dbReference>
<dbReference type="SUPFAM" id="SSF47336">
    <property type="entry name" value="ACP-like"/>
    <property type="match status" value="1"/>
</dbReference>
<dbReference type="InterPro" id="IPR036736">
    <property type="entry name" value="ACP-like_sf"/>
</dbReference>
<dbReference type="Proteomes" id="UP000729701">
    <property type="component" value="Unassembled WGS sequence"/>
</dbReference>
<dbReference type="PROSITE" id="PS50075">
    <property type="entry name" value="CARRIER"/>
    <property type="match status" value="1"/>
</dbReference>
<sequence>MNTDQRGKAIKGKENLKDLYPLTPMQEGMLFHSLYDERPGTYLEQVSCSITGDFNVELFEKSWNELFKQHDILRTIFIPQKAARPLQMVLKECQINFQYQDIQHLGKQQQSEFLDNYQREDIQKGFNLERDVLMRVAVFQTQFERYEILWTHHHILMDGWSSSLVLSQLIEIYKVLVDGQTPNPSPVPPYSHFIQWLKQQNTEAAKQYWQQYLQGYDYPVRMPKSSFLEEGYQSSTYSFQLDEQTTEKLKHLARKFQVTLSSLIQSIWAILLAKYHDVDDVVFGSTVSGRPSEIKQIEQMVGLFINTIPVRFRVEPYLTFVQLIERVHKDAIKSKEYTYYSLADIQALSEHRSHLIDHVFVFQNYPEPDQVRDALNTKNYKFNVEAFKPIEQSNYDFSVIVIPGERLKFRFLHNAKVFSTTSLQRIESQLCQIVQTVLLAPETPIGDIQIISDRDRQLISEFNQTNFGFDKEKTIVDLIEAQVNLTPDATAVRFRNKNLSYRELSAKSDTFADFLSAKNLVQPGDVIAIMVEPSERFAIAVLAVMKARCGFLALDPKAPIERNRAILKESGAKAVIIDTTVNVNINTSSIFAIKYEDSDRHIIVSNIYPVSPQDLAYIIFTSGSTGKPKGIAVKHSSLFNYIYWCLKFYFKGRDLGNMPLFTSPAFDLTITSIFCPLACGKTVAIVDREEIDQTLKQIFDLGDQIDTIKLTPSHISALKHLKVNQTAIQIAIVGGEELNKEQIETLQALNPNIEIYNEYGPTEATVGCIAGRAKPDWITIGKPIANTRIYIFNKNLLPVPIGCVGEIYIAGLCLADGYWQDPPLTAASFITHPLEPKSKLYRSGDLGKWLENGEIIFLGRKDDQVKLRGYRLELGEIETLLKQHPAIDDAVAVVSESKNLQAYLIPNALHHLSNQGNSLDTLVESISSFLSKQLPEYMIPKSFEFVDRFPLTYNGKLDKKALLKATGLLRKQNKTDEFKNHLEKTLAEIWQDLLGINGVGVDDDFFALGGHSLNALVLLSRIRKTLKVEIPLKSVFDFSTIRALGDYISALQISRTGQGKQQMTLFNPKSHKYIFALPTMFGYGIAFKGLAQYLKSYSVYSLDFIEDEDPITSYAELLEETQPQSPYFLLGYCVGGNLAFELAKKLEHRGHQVSDIIMLDSAVRKCKRNESDATIQQQVDTEIAYYSEFVKDDPDLSILLSPEFQAQLKAKTTAYIRYLNNKVNDGQIKANVHLIWSTDPNNIDSWVNMTAGNVFVYKGSGNHGDMLTGEHLQHNALLTNEILDRIFQNQQT</sequence>
<dbReference type="InterPro" id="IPR001242">
    <property type="entry name" value="Condensation_dom"/>
</dbReference>
<dbReference type="FunFam" id="1.10.1200.10:FF:000016">
    <property type="entry name" value="Non-ribosomal peptide synthase"/>
    <property type="match status" value="1"/>
</dbReference>
<dbReference type="InterPro" id="IPR001031">
    <property type="entry name" value="Thioesterase"/>
</dbReference>
<dbReference type="Gene3D" id="3.40.50.980">
    <property type="match status" value="2"/>
</dbReference>
<dbReference type="SUPFAM" id="SSF52777">
    <property type="entry name" value="CoA-dependent acyltransferases"/>
    <property type="match status" value="2"/>
</dbReference>
<dbReference type="GO" id="GO:0072330">
    <property type="term" value="P:monocarboxylic acid biosynthetic process"/>
    <property type="evidence" value="ECO:0007669"/>
    <property type="project" value="UniProtKB-ARBA"/>
</dbReference>
<dbReference type="Pfam" id="PF00550">
    <property type="entry name" value="PP-binding"/>
    <property type="match status" value="1"/>
</dbReference>
<keyword evidence="3" id="KW-0597">Phosphoprotein</keyword>
<dbReference type="NCBIfam" id="TIGR01733">
    <property type="entry name" value="AA-adenyl-dom"/>
    <property type="match status" value="1"/>
</dbReference>
<dbReference type="InterPro" id="IPR000873">
    <property type="entry name" value="AMP-dep_synth/lig_dom"/>
</dbReference>
<dbReference type="Gene3D" id="3.30.300.30">
    <property type="match status" value="1"/>
</dbReference>
<dbReference type="PANTHER" id="PTHR45527">
    <property type="entry name" value="NONRIBOSOMAL PEPTIDE SYNTHETASE"/>
    <property type="match status" value="1"/>
</dbReference>
<dbReference type="InterPro" id="IPR010071">
    <property type="entry name" value="AA_adenyl_dom"/>
</dbReference>
<evidence type="ECO:0000259" key="4">
    <source>
        <dbReference type="PROSITE" id="PS50075"/>
    </source>
</evidence>